<protein>
    <recommendedName>
        <fullName evidence="11 12">ATP synthase subunit a</fullName>
    </recommendedName>
    <alternativeName>
        <fullName evidence="11">ATP synthase F0 sector subunit a</fullName>
    </alternativeName>
    <alternativeName>
        <fullName evidence="11">F-ATPase subunit 6</fullName>
    </alternativeName>
</protein>
<accession>A0ABT3WY01</accession>
<keyword evidence="14" id="KW-1185">Reference proteome</keyword>
<dbReference type="InterPro" id="IPR045082">
    <property type="entry name" value="ATP_syn_F0_a_bact/chloroplast"/>
</dbReference>
<keyword evidence="6 11" id="KW-0375">Hydrogen ion transport</keyword>
<dbReference type="NCBIfam" id="TIGR01131">
    <property type="entry name" value="ATP_synt_6_or_A"/>
    <property type="match status" value="1"/>
</dbReference>
<dbReference type="PANTHER" id="PTHR42823">
    <property type="entry name" value="ATP SYNTHASE SUBUNIT A, CHLOROPLASTIC"/>
    <property type="match status" value="1"/>
</dbReference>
<evidence type="ECO:0000256" key="3">
    <source>
        <dbReference type="ARBA" id="ARBA00022448"/>
    </source>
</evidence>
<comment type="function">
    <text evidence="11 12">Key component of the proton channel; it plays a direct role in the translocation of protons across the membrane.</text>
</comment>
<organism evidence="13 14">
    <name type="scientific">Tumebacillus lacus</name>
    <dbReference type="NCBI Taxonomy" id="2995335"/>
    <lineage>
        <taxon>Bacteria</taxon>
        <taxon>Bacillati</taxon>
        <taxon>Bacillota</taxon>
        <taxon>Bacilli</taxon>
        <taxon>Bacillales</taxon>
        <taxon>Alicyclobacillaceae</taxon>
        <taxon>Tumebacillus</taxon>
    </lineage>
</organism>
<dbReference type="InterPro" id="IPR023011">
    <property type="entry name" value="ATP_synth_F0_asu_AS"/>
</dbReference>
<dbReference type="Proteomes" id="UP001208017">
    <property type="component" value="Unassembled WGS sequence"/>
</dbReference>
<proteinExistence type="inferred from homology"/>
<sequence>MEHLFPTIGEGTWAIDLTAIGTSILAALIVLLLARLATKSVDVRKPRGLQNFFEWVIDFITGLAKDTIGGKRAMTYVPLAFTLIIYLFVANQMGLITNITAHIHEPMLGISQETLDHHDGEAHVSFFMSPTANLSVAMAMSIGIVTMTHFIGLRNPKSYFKHYIEPNPAFLILHLIDEVAKFITLGLRLFGNIFAGEVLIGILVGLPLLFGFFPTGGIPLIVWLAYSMFVGTIQAFVFTVLTLVYIGQKLPHDEHH</sequence>
<feature type="transmembrane region" description="Helical" evidence="11">
    <location>
        <begin position="12"/>
        <end position="37"/>
    </location>
</feature>
<gene>
    <name evidence="11 13" type="primary">atpB</name>
    <name evidence="13" type="ORF">OS242_06225</name>
</gene>
<dbReference type="SUPFAM" id="SSF81336">
    <property type="entry name" value="F1F0 ATP synthase subunit A"/>
    <property type="match status" value="1"/>
</dbReference>
<evidence type="ECO:0000256" key="12">
    <source>
        <dbReference type="RuleBase" id="RU000483"/>
    </source>
</evidence>
<keyword evidence="10 11" id="KW-0066">ATP synthesis</keyword>
<evidence type="ECO:0000256" key="2">
    <source>
        <dbReference type="ARBA" id="ARBA00006810"/>
    </source>
</evidence>
<dbReference type="InterPro" id="IPR035908">
    <property type="entry name" value="F0_ATP_A_sf"/>
</dbReference>
<keyword evidence="4 11" id="KW-0138">CF(0)</keyword>
<evidence type="ECO:0000256" key="7">
    <source>
        <dbReference type="ARBA" id="ARBA00022989"/>
    </source>
</evidence>
<dbReference type="Gene3D" id="1.20.120.220">
    <property type="entry name" value="ATP synthase, F0 complex, subunit A"/>
    <property type="match status" value="1"/>
</dbReference>
<evidence type="ECO:0000256" key="4">
    <source>
        <dbReference type="ARBA" id="ARBA00022547"/>
    </source>
</evidence>
<feature type="transmembrane region" description="Helical" evidence="11">
    <location>
        <begin position="220"/>
        <end position="246"/>
    </location>
</feature>
<keyword evidence="3 11" id="KW-0813">Transport</keyword>
<evidence type="ECO:0000256" key="1">
    <source>
        <dbReference type="ARBA" id="ARBA00004141"/>
    </source>
</evidence>
<dbReference type="InterPro" id="IPR000568">
    <property type="entry name" value="ATP_synth_F0_asu"/>
</dbReference>
<feature type="transmembrane region" description="Helical" evidence="11">
    <location>
        <begin position="134"/>
        <end position="153"/>
    </location>
</feature>
<evidence type="ECO:0000313" key="14">
    <source>
        <dbReference type="Proteomes" id="UP001208017"/>
    </source>
</evidence>
<dbReference type="PANTHER" id="PTHR42823:SF3">
    <property type="entry name" value="ATP SYNTHASE SUBUNIT A, CHLOROPLASTIC"/>
    <property type="match status" value="1"/>
</dbReference>
<dbReference type="PRINTS" id="PR00123">
    <property type="entry name" value="ATPASEA"/>
</dbReference>
<reference evidence="13 14" key="1">
    <citation type="submission" date="2022-11" db="EMBL/GenBank/DDBJ databases">
        <title>Study of microbial diversity in lake waters.</title>
        <authorList>
            <person name="Zhang J."/>
        </authorList>
    </citation>
    <scope>NUCLEOTIDE SEQUENCE [LARGE SCALE GENOMIC DNA]</scope>
    <source>
        <strain evidence="13 14">DT12</strain>
    </source>
</reference>
<comment type="subcellular location">
    <subcellularLocation>
        <location evidence="11 12">Cell membrane</location>
        <topology evidence="11 12">Multi-pass membrane protein</topology>
    </subcellularLocation>
    <subcellularLocation>
        <location evidence="1">Membrane</location>
        <topology evidence="1">Multi-pass membrane protein</topology>
    </subcellularLocation>
</comment>
<evidence type="ECO:0000256" key="5">
    <source>
        <dbReference type="ARBA" id="ARBA00022692"/>
    </source>
</evidence>
<evidence type="ECO:0000256" key="10">
    <source>
        <dbReference type="ARBA" id="ARBA00023310"/>
    </source>
</evidence>
<dbReference type="PROSITE" id="PS00449">
    <property type="entry name" value="ATPASE_A"/>
    <property type="match status" value="1"/>
</dbReference>
<dbReference type="Pfam" id="PF00119">
    <property type="entry name" value="ATP-synt_A"/>
    <property type="match status" value="1"/>
</dbReference>
<evidence type="ECO:0000256" key="11">
    <source>
        <dbReference type="HAMAP-Rule" id="MF_01393"/>
    </source>
</evidence>
<keyword evidence="7 11" id="KW-1133">Transmembrane helix</keyword>
<evidence type="ECO:0000313" key="13">
    <source>
        <dbReference type="EMBL" id="MCX7569553.1"/>
    </source>
</evidence>
<keyword evidence="8 11" id="KW-0406">Ion transport</keyword>
<comment type="similarity">
    <text evidence="2 11 12">Belongs to the ATPase A chain family.</text>
</comment>
<keyword evidence="5 11" id="KW-0812">Transmembrane</keyword>
<keyword evidence="9 11" id="KW-0472">Membrane</keyword>
<name>A0ABT3WY01_9BACL</name>
<dbReference type="CDD" id="cd00310">
    <property type="entry name" value="ATP-synt_Fo_a_6"/>
    <property type="match status" value="1"/>
</dbReference>
<feature type="transmembrane region" description="Helical" evidence="11">
    <location>
        <begin position="73"/>
        <end position="90"/>
    </location>
</feature>
<dbReference type="HAMAP" id="MF_01393">
    <property type="entry name" value="ATP_synth_a_bact"/>
    <property type="match status" value="1"/>
</dbReference>
<evidence type="ECO:0000256" key="8">
    <source>
        <dbReference type="ARBA" id="ARBA00023065"/>
    </source>
</evidence>
<dbReference type="RefSeq" id="WP_267150792.1">
    <property type="nucleotide sequence ID" value="NZ_JAPMLT010000002.1"/>
</dbReference>
<evidence type="ECO:0000256" key="9">
    <source>
        <dbReference type="ARBA" id="ARBA00023136"/>
    </source>
</evidence>
<keyword evidence="11" id="KW-1003">Cell membrane</keyword>
<dbReference type="EMBL" id="JAPMLT010000002">
    <property type="protein sequence ID" value="MCX7569553.1"/>
    <property type="molecule type" value="Genomic_DNA"/>
</dbReference>
<evidence type="ECO:0000256" key="6">
    <source>
        <dbReference type="ARBA" id="ARBA00022781"/>
    </source>
</evidence>
<comment type="caution">
    <text evidence="13">The sequence shown here is derived from an EMBL/GenBank/DDBJ whole genome shotgun (WGS) entry which is preliminary data.</text>
</comment>
<feature type="transmembrane region" description="Helical" evidence="11">
    <location>
        <begin position="189"/>
        <end position="214"/>
    </location>
</feature>